<comment type="caution">
    <text evidence="2">The sequence shown here is derived from an EMBL/GenBank/DDBJ whole genome shotgun (WGS) entry which is preliminary data.</text>
</comment>
<organism evidence="2 3">
    <name type="scientific">Streptomyces angustmyceticus</name>
    <dbReference type="NCBI Taxonomy" id="285578"/>
    <lineage>
        <taxon>Bacteria</taxon>
        <taxon>Bacillati</taxon>
        <taxon>Actinomycetota</taxon>
        <taxon>Actinomycetes</taxon>
        <taxon>Kitasatosporales</taxon>
        <taxon>Streptomycetaceae</taxon>
        <taxon>Streptomyces</taxon>
    </lineage>
</organism>
<name>A0A5J4LC36_9ACTN</name>
<sequence>MRKIMAIALAAVACSATLTITSASTAAAAERAPHCVVVRKYFNKGHQRYVRLTNLCSRRTACFTIVVPHQRDPHGSLPKGATKDVRYGTTWTSRALFVKNSSC</sequence>
<dbReference type="OrthoDB" id="4250521at2"/>
<evidence type="ECO:0000313" key="2">
    <source>
        <dbReference type="EMBL" id="GES29020.1"/>
    </source>
</evidence>
<protein>
    <submittedName>
        <fullName evidence="2">Uncharacterized protein</fullName>
    </submittedName>
</protein>
<dbReference type="Proteomes" id="UP000325598">
    <property type="component" value="Unassembled WGS sequence"/>
</dbReference>
<reference evidence="2 3" key="1">
    <citation type="submission" date="2019-10" db="EMBL/GenBank/DDBJ databases">
        <title>Whole genome shotgun sequence of Streptomyces angustmyceticus NBRC 3934.</title>
        <authorList>
            <person name="Hosoyama A."/>
            <person name="Ichikawa N."/>
            <person name="Kimura A."/>
            <person name="Kitahashi Y."/>
            <person name="Komaki H."/>
            <person name="Uohara A."/>
        </authorList>
    </citation>
    <scope>NUCLEOTIDE SEQUENCE [LARGE SCALE GENOMIC DNA]</scope>
    <source>
        <strain evidence="2 3">NBRC 3934</strain>
    </source>
</reference>
<evidence type="ECO:0000256" key="1">
    <source>
        <dbReference type="SAM" id="SignalP"/>
    </source>
</evidence>
<feature type="chain" id="PRO_5023939020" evidence="1">
    <location>
        <begin position="29"/>
        <end position="103"/>
    </location>
</feature>
<keyword evidence="3" id="KW-1185">Reference proteome</keyword>
<dbReference type="GeneID" id="96750450"/>
<dbReference type="RefSeq" id="WP_086721791.1">
    <property type="nucleotide sequence ID" value="NZ_BLAG01000005.1"/>
</dbReference>
<proteinExistence type="predicted"/>
<keyword evidence="1" id="KW-0732">Signal</keyword>
<dbReference type="EMBL" id="BLAG01000005">
    <property type="protein sequence ID" value="GES29020.1"/>
    <property type="molecule type" value="Genomic_DNA"/>
</dbReference>
<dbReference type="AlphaFoldDB" id="A0A5J4LC36"/>
<accession>A0A5J4LC36</accession>
<feature type="signal peptide" evidence="1">
    <location>
        <begin position="1"/>
        <end position="28"/>
    </location>
</feature>
<gene>
    <name evidence="2" type="ORF">San01_15070</name>
</gene>
<evidence type="ECO:0000313" key="3">
    <source>
        <dbReference type="Proteomes" id="UP000325598"/>
    </source>
</evidence>